<gene>
    <name evidence="2" type="ORF">NTEN_LOCUS8823</name>
    <name evidence="3" type="ORF">NTEN_LOCUS8824</name>
</gene>
<organism evidence="3 4">
    <name type="scientific">Nesidiocoris tenuis</name>
    <dbReference type="NCBI Taxonomy" id="355587"/>
    <lineage>
        <taxon>Eukaryota</taxon>
        <taxon>Metazoa</taxon>
        <taxon>Ecdysozoa</taxon>
        <taxon>Arthropoda</taxon>
        <taxon>Hexapoda</taxon>
        <taxon>Insecta</taxon>
        <taxon>Pterygota</taxon>
        <taxon>Neoptera</taxon>
        <taxon>Paraneoptera</taxon>
        <taxon>Hemiptera</taxon>
        <taxon>Heteroptera</taxon>
        <taxon>Panheteroptera</taxon>
        <taxon>Cimicomorpha</taxon>
        <taxon>Miridae</taxon>
        <taxon>Dicyphina</taxon>
        <taxon>Nesidiocoris</taxon>
    </lineage>
</organism>
<reference evidence="3 4" key="1">
    <citation type="submission" date="2020-02" db="EMBL/GenBank/DDBJ databases">
        <authorList>
            <person name="Ferguson B K."/>
        </authorList>
    </citation>
    <scope>NUCLEOTIDE SEQUENCE [LARGE SCALE GENOMIC DNA]</scope>
</reference>
<protein>
    <recommendedName>
        <fullName evidence="1">DOP1-like TPR domain-containing protein</fullName>
    </recommendedName>
</protein>
<sequence length="118" mass="13158">INKALDVQPAARHTHSQWTSLLTCALPYMSNALSKVVTTALKQICHNIEALSQCYSASCTLASSTPVQPSWEHRWNRRLGSGRIWPFEKTTQWLPQIRKTPSVSVIHPVIPSSMCTAC</sequence>
<dbReference type="EMBL" id="CADCXU010013386">
    <property type="protein sequence ID" value="CAB0003218.1"/>
    <property type="molecule type" value="Genomic_DNA"/>
</dbReference>
<evidence type="ECO:0000259" key="1">
    <source>
        <dbReference type="Pfam" id="PF24601"/>
    </source>
</evidence>
<dbReference type="AlphaFoldDB" id="A0A6H5GHP8"/>
<feature type="domain" description="DOP1-like TPR" evidence="1">
    <location>
        <begin position="3"/>
        <end position="66"/>
    </location>
</feature>
<keyword evidence="4" id="KW-1185">Reference proteome</keyword>
<dbReference type="InterPro" id="IPR056459">
    <property type="entry name" value="TPR_DOP1"/>
</dbReference>
<evidence type="ECO:0000313" key="4">
    <source>
        <dbReference type="Proteomes" id="UP000479000"/>
    </source>
</evidence>
<accession>A0A6H5GHP8</accession>
<dbReference type="EMBL" id="CADCXU010013387">
    <property type="protein sequence ID" value="CAB0003219.1"/>
    <property type="molecule type" value="Genomic_DNA"/>
</dbReference>
<name>A0A6H5GHP8_9HEMI</name>
<evidence type="ECO:0000313" key="3">
    <source>
        <dbReference type="EMBL" id="CAB0003219.1"/>
    </source>
</evidence>
<dbReference type="Pfam" id="PF24601">
    <property type="entry name" value="TPR_DOP1"/>
    <property type="match status" value="1"/>
</dbReference>
<proteinExistence type="predicted"/>
<feature type="non-terminal residue" evidence="3">
    <location>
        <position position="1"/>
    </location>
</feature>
<dbReference type="Proteomes" id="UP000479000">
    <property type="component" value="Unassembled WGS sequence"/>
</dbReference>
<evidence type="ECO:0000313" key="2">
    <source>
        <dbReference type="EMBL" id="CAB0003218.1"/>
    </source>
</evidence>